<evidence type="ECO:0000313" key="1">
    <source>
        <dbReference type="EMBL" id="JAH76178.1"/>
    </source>
</evidence>
<reference evidence="1" key="2">
    <citation type="journal article" date="2015" name="Fish Shellfish Immunol.">
        <title>Early steps in the European eel (Anguilla anguilla)-Vibrio vulnificus interaction in the gills: Role of the RtxA13 toxin.</title>
        <authorList>
            <person name="Callol A."/>
            <person name="Pajuelo D."/>
            <person name="Ebbesson L."/>
            <person name="Teles M."/>
            <person name="MacKenzie S."/>
            <person name="Amaro C."/>
        </authorList>
    </citation>
    <scope>NUCLEOTIDE SEQUENCE</scope>
</reference>
<protein>
    <submittedName>
        <fullName evidence="1">Uncharacterized protein</fullName>
    </submittedName>
</protein>
<reference evidence="1" key="1">
    <citation type="submission" date="2014-11" db="EMBL/GenBank/DDBJ databases">
        <authorList>
            <person name="Amaro Gonzalez C."/>
        </authorList>
    </citation>
    <scope>NUCLEOTIDE SEQUENCE</scope>
</reference>
<organism evidence="1">
    <name type="scientific">Anguilla anguilla</name>
    <name type="common">European freshwater eel</name>
    <name type="synonym">Muraena anguilla</name>
    <dbReference type="NCBI Taxonomy" id="7936"/>
    <lineage>
        <taxon>Eukaryota</taxon>
        <taxon>Metazoa</taxon>
        <taxon>Chordata</taxon>
        <taxon>Craniata</taxon>
        <taxon>Vertebrata</taxon>
        <taxon>Euteleostomi</taxon>
        <taxon>Actinopterygii</taxon>
        <taxon>Neopterygii</taxon>
        <taxon>Teleostei</taxon>
        <taxon>Anguilliformes</taxon>
        <taxon>Anguillidae</taxon>
        <taxon>Anguilla</taxon>
    </lineage>
</organism>
<accession>A0A0E9VG49</accession>
<proteinExistence type="predicted"/>
<name>A0A0E9VG49_ANGAN</name>
<sequence length="42" mass="4785">MEKNPLCCNIIWMQFCIVNHTDIALTSIAHGKTFISCSPFQK</sequence>
<dbReference type="AlphaFoldDB" id="A0A0E9VG49"/>
<dbReference type="EMBL" id="GBXM01032399">
    <property type="protein sequence ID" value="JAH76178.1"/>
    <property type="molecule type" value="Transcribed_RNA"/>
</dbReference>